<sequence length="191" mass="19775">MESDSLAARARAAVDDRPFLRAALAADVVNYAAAARTLDLNVEPDDIGPDPSAEPAQSDTDSPVEPSRTDAVAAALRRYAEELDVATDARSVRVTMEGRLGETDETGLLSVNGTRYASGAGSLTGVLAAGDVDARALAAVLDRLDAAGVEPEAARFAGDALLVVVPRRDGPDAVRLTERALDAVPRVVDAP</sequence>
<dbReference type="Pfam" id="PF24367">
    <property type="entry name" value="DUF7523"/>
    <property type="match status" value="2"/>
</dbReference>
<proteinExistence type="predicted"/>
<dbReference type="EMBL" id="BMPG01000002">
    <property type="protein sequence ID" value="GGL56757.1"/>
    <property type="molecule type" value="Genomic_DNA"/>
</dbReference>
<name>A0A830FHW4_9EURY</name>
<feature type="region of interest" description="Disordered" evidence="1">
    <location>
        <begin position="42"/>
        <end position="69"/>
    </location>
</feature>
<comment type="caution">
    <text evidence="2">The sequence shown here is derived from an EMBL/GenBank/DDBJ whole genome shotgun (WGS) entry which is preliminary data.</text>
</comment>
<evidence type="ECO:0000313" key="3">
    <source>
        <dbReference type="Proteomes" id="UP000607197"/>
    </source>
</evidence>
<evidence type="ECO:0000313" key="2">
    <source>
        <dbReference type="EMBL" id="GGL56757.1"/>
    </source>
</evidence>
<organism evidence="2 3">
    <name type="scientific">Halocalculus aciditolerans</name>
    <dbReference type="NCBI Taxonomy" id="1383812"/>
    <lineage>
        <taxon>Archaea</taxon>
        <taxon>Methanobacteriati</taxon>
        <taxon>Methanobacteriota</taxon>
        <taxon>Stenosarchaea group</taxon>
        <taxon>Halobacteria</taxon>
        <taxon>Halobacteriales</taxon>
        <taxon>Halobacteriaceae</taxon>
        <taxon>Halocalculus</taxon>
    </lineage>
</organism>
<dbReference type="AlphaFoldDB" id="A0A830FHW4"/>
<dbReference type="RefSeq" id="WP_188977259.1">
    <property type="nucleotide sequence ID" value="NZ_BMPG01000002.1"/>
</dbReference>
<evidence type="ECO:0000256" key="1">
    <source>
        <dbReference type="SAM" id="MobiDB-lite"/>
    </source>
</evidence>
<keyword evidence="3" id="KW-1185">Reference proteome</keyword>
<reference evidence="2" key="1">
    <citation type="journal article" date="2014" name="Int. J. Syst. Evol. Microbiol.">
        <title>Complete genome sequence of Corynebacterium casei LMG S-19264T (=DSM 44701T), isolated from a smear-ripened cheese.</title>
        <authorList>
            <consortium name="US DOE Joint Genome Institute (JGI-PGF)"/>
            <person name="Walter F."/>
            <person name="Albersmeier A."/>
            <person name="Kalinowski J."/>
            <person name="Ruckert C."/>
        </authorList>
    </citation>
    <scope>NUCLEOTIDE SEQUENCE</scope>
    <source>
        <strain evidence="2">JCM 19596</strain>
    </source>
</reference>
<dbReference type="OrthoDB" id="213717at2157"/>
<accession>A0A830FHW4</accession>
<protein>
    <submittedName>
        <fullName evidence="2">Uncharacterized protein</fullName>
    </submittedName>
</protein>
<dbReference type="Proteomes" id="UP000607197">
    <property type="component" value="Unassembled WGS sequence"/>
</dbReference>
<gene>
    <name evidence="2" type="ORF">GCM10009039_13650</name>
</gene>
<dbReference type="InterPro" id="IPR055945">
    <property type="entry name" value="DUF7523"/>
</dbReference>
<reference evidence="2" key="2">
    <citation type="submission" date="2020-09" db="EMBL/GenBank/DDBJ databases">
        <authorList>
            <person name="Sun Q."/>
            <person name="Ohkuma M."/>
        </authorList>
    </citation>
    <scope>NUCLEOTIDE SEQUENCE</scope>
    <source>
        <strain evidence="2">JCM 19596</strain>
    </source>
</reference>